<gene>
    <name evidence="7" type="ORF">ENT72_04090</name>
    <name evidence="6" type="ORF">ENU12_04310</name>
    <name evidence="5" type="ORF">JM64_06440</name>
</gene>
<evidence type="ECO:0000259" key="4">
    <source>
        <dbReference type="PROSITE" id="PS50893"/>
    </source>
</evidence>
<dbReference type="InterPro" id="IPR027417">
    <property type="entry name" value="P-loop_NTPase"/>
</dbReference>
<dbReference type="PROSITE" id="PS50893">
    <property type="entry name" value="ABC_TRANSPORTER_2"/>
    <property type="match status" value="1"/>
</dbReference>
<dbReference type="EMBL" id="CP011393">
    <property type="protein sequence ID" value="ANE41635.1"/>
    <property type="molecule type" value="Genomic_DNA"/>
</dbReference>
<dbReference type="PATRIC" id="fig|93466.3.peg.1369"/>
<dbReference type="InterPro" id="IPR017871">
    <property type="entry name" value="ABC_transporter-like_CS"/>
</dbReference>
<keyword evidence="2" id="KW-0547">Nucleotide-binding</keyword>
<keyword evidence="3 6" id="KW-0067">ATP-binding</keyword>
<dbReference type="GO" id="GO:0005524">
    <property type="term" value="F:ATP binding"/>
    <property type="evidence" value="ECO:0007669"/>
    <property type="project" value="UniProtKB-KW"/>
</dbReference>
<dbReference type="Pfam" id="PF00005">
    <property type="entry name" value="ABC_tran"/>
    <property type="match status" value="1"/>
</dbReference>
<evidence type="ECO:0000256" key="3">
    <source>
        <dbReference type="ARBA" id="ARBA00022840"/>
    </source>
</evidence>
<accession>A0A172T3N3</accession>
<dbReference type="PANTHER" id="PTHR43067:SF3">
    <property type="entry name" value="MALTOSE ABC TRANSPORTER, ATP-BINDING PROTEIN"/>
    <property type="match status" value="1"/>
</dbReference>
<dbReference type="Proteomes" id="UP000077096">
    <property type="component" value="Chromosome"/>
</dbReference>
<organism evidence="5 8">
    <name type="scientific">Fervidobacterium pennivorans</name>
    <dbReference type="NCBI Taxonomy" id="93466"/>
    <lineage>
        <taxon>Bacteria</taxon>
        <taxon>Thermotogati</taxon>
        <taxon>Thermotogota</taxon>
        <taxon>Thermotogae</taxon>
        <taxon>Thermotogales</taxon>
        <taxon>Fervidobacteriaceae</taxon>
        <taxon>Fervidobacterium</taxon>
    </lineage>
</organism>
<dbReference type="CDD" id="cd03257">
    <property type="entry name" value="ABC_NikE_OppD_transporters"/>
    <property type="match status" value="1"/>
</dbReference>
<sequence>MLKVENLKLYYKTLKGYVKAVDDVTFDVRDGEILGLAGESGCGKSTLGNGLVLLKPPLNYFGGNVELDDERLPINDFEKMNEFRFKKLSIIPQYAMDALNPTRKIGTYIKEVLISRGIEPDNIMERLIERLKYVNLSERVLKMYPIELSGGMKQRLVMVISTLLNPSLLIADEVTSALDVSSQKAVCLMIKGFKDDGIVKSLIFITHDLSVLYQIADRIMVMYAGKVAEIGTTQQLIENPLHPYTKMLLNSLPEVGVRHTERLLSGIPGQPPQLLNPPTGCRFKERCPLRGPQCDEEPQKVEAEKDHVAYCWKVKPNA</sequence>
<dbReference type="OrthoDB" id="41661at2"/>
<dbReference type="EMBL" id="DTBH01000097">
    <property type="protein sequence ID" value="HGQ77130.1"/>
    <property type="molecule type" value="Genomic_DNA"/>
</dbReference>
<dbReference type="Gene3D" id="3.40.50.300">
    <property type="entry name" value="P-loop containing nucleotide triphosphate hydrolases"/>
    <property type="match status" value="1"/>
</dbReference>
<dbReference type="InterPro" id="IPR003593">
    <property type="entry name" value="AAA+_ATPase"/>
</dbReference>
<protein>
    <submittedName>
        <fullName evidence="6">ABC transporter ATP-binding protein</fullName>
    </submittedName>
    <submittedName>
        <fullName evidence="5">Peptide ABC transporter ATPase</fullName>
    </submittedName>
</protein>
<dbReference type="InterPro" id="IPR013563">
    <property type="entry name" value="Oligopep_ABC_C"/>
</dbReference>
<reference evidence="6" key="2">
    <citation type="journal article" date="2020" name="mSystems">
        <title>Genome- and Community-Level Interaction Insights into Carbon Utilization and Element Cycling Functions of Hydrothermarchaeota in Hydrothermal Sediment.</title>
        <authorList>
            <person name="Zhou Z."/>
            <person name="Liu Y."/>
            <person name="Xu W."/>
            <person name="Pan J."/>
            <person name="Luo Z.H."/>
            <person name="Li M."/>
        </authorList>
    </citation>
    <scope>NUCLEOTIDE SEQUENCE [LARGE SCALE GENOMIC DNA]</scope>
    <source>
        <strain evidence="7">SpSt-604</strain>
        <strain evidence="6">SpSt-640</strain>
    </source>
</reference>
<dbReference type="InterPro" id="IPR003439">
    <property type="entry name" value="ABC_transporter-like_ATP-bd"/>
</dbReference>
<name>A0A172T3N3_FERPE</name>
<evidence type="ECO:0000256" key="1">
    <source>
        <dbReference type="ARBA" id="ARBA00022448"/>
    </source>
</evidence>
<feature type="domain" description="ABC transporter" evidence="4">
    <location>
        <begin position="2"/>
        <end position="249"/>
    </location>
</feature>
<dbReference type="PROSITE" id="PS00211">
    <property type="entry name" value="ABC_TRANSPORTER_1"/>
    <property type="match status" value="1"/>
</dbReference>
<dbReference type="SMART" id="SM00382">
    <property type="entry name" value="AAA"/>
    <property type="match status" value="1"/>
</dbReference>
<reference evidence="5 8" key="1">
    <citation type="submission" date="2014-08" db="EMBL/GenBank/DDBJ databases">
        <title>Fervidobacterium pennivorans DYC genome.</title>
        <authorList>
            <person name="Wushke S."/>
        </authorList>
    </citation>
    <scope>NUCLEOTIDE SEQUENCE [LARGE SCALE GENOMIC DNA]</scope>
    <source>
        <strain evidence="5 8">DYC</strain>
    </source>
</reference>
<evidence type="ECO:0000313" key="5">
    <source>
        <dbReference type="EMBL" id="ANE41635.1"/>
    </source>
</evidence>
<dbReference type="GO" id="GO:0016887">
    <property type="term" value="F:ATP hydrolysis activity"/>
    <property type="evidence" value="ECO:0007669"/>
    <property type="project" value="InterPro"/>
</dbReference>
<evidence type="ECO:0000256" key="2">
    <source>
        <dbReference type="ARBA" id="ARBA00022741"/>
    </source>
</evidence>
<proteinExistence type="predicted"/>
<dbReference type="GO" id="GO:0015833">
    <property type="term" value="P:peptide transport"/>
    <property type="evidence" value="ECO:0007669"/>
    <property type="project" value="InterPro"/>
</dbReference>
<dbReference type="SUPFAM" id="SSF52540">
    <property type="entry name" value="P-loop containing nucleoside triphosphate hydrolases"/>
    <property type="match status" value="1"/>
</dbReference>
<dbReference type="EMBL" id="DSZT01000128">
    <property type="protein sequence ID" value="HGU42084.1"/>
    <property type="molecule type" value="Genomic_DNA"/>
</dbReference>
<dbReference type="NCBIfam" id="TIGR01727">
    <property type="entry name" value="oligo_HPY"/>
    <property type="match status" value="1"/>
</dbReference>
<evidence type="ECO:0000313" key="6">
    <source>
        <dbReference type="EMBL" id="HGQ77130.1"/>
    </source>
</evidence>
<dbReference type="KEGG" id="fng:JM64_06440"/>
<evidence type="ECO:0000313" key="8">
    <source>
        <dbReference type="Proteomes" id="UP000077096"/>
    </source>
</evidence>
<dbReference type="AlphaFoldDB" id="A0A172T3N3"/>
<keyword evidence="1" id="KW-0813">Transport</keyword>
<evidence type="ECO:0000313" key="7">
    <source>
        <dbReference type="EMBL" id="HGU42084.1"/>
    </source>
</evidence>
<dbReference type="Pfam" id="PF08352">
    <property type="entry name" value="oligo_HPY"/>
    <property type="match status" value="1"/>
</dbReference>
<dbReference type="PANTHER" id="PTHR43067">
    <property type="entry name" value="OLIGOPEPTIDE/DIPEPTIDE ABC TRANSPORTER, ATPASE SUBUNIT"/>
    <property type="match status" value="1"/>
</dbReference>